<keyword evidence="2 3" id="KW-0238">DNA-binding</keyword>
<dbReference type="EMBL" id="OBDY01000037">
    <property type="protein sequence ID" value="SNY70058.1"/>
    <property type="molecule type" value="Genomic_DNA"/>
</dbReference>
<dbReference type="OrthoDB" id="33864at2"/>
<organism evidence="5 6">
    <name type="scientific">Paractinoplanes atraurantiacus</name>
    <dbReference type="NCBI Taxonomy" id="1036182"/>
    <lineage>
        <taxon>Bacteria</taxon>
        <taxon>Bacillati</taxon>
        <taxon>Actinomycetota</taxon>
        <taxon>Actinomycetes</taxon>
        <taxon>Micromonosporales</taxon>
        <taxon>Micromonosporaceae</taxon>
        <taxon>Paractinoplanes</taxon>
    </lineage>
</organism>
<feature type="domain" description="OmpR/PhoB-type" evidence="4">
    <location>
        <begin position="1"/>
        <end position="104"/>
    </location>
</feature>
<dbReference type="InterPro" id="IPR011990">
    <property type="entry name" value="TPR-like_helical_dom_sf"/>
</dbReference>
<proteinExistence type="inferred from homology"/>
<feature type="DNA-binding region" description="OmpR/PhoB-type" evidence="3">
    <location>
        <begin position="1"/>
        <end position="104"/>
    </location>
</feature>
<dbReference type="PROSITE" id="PS51755">
    <property type="entry name" value="OMPR_PHOB"/>
    <property type="match status" value="1"/>
</dbReference>
<dbReference type="Gene3D" id="1.25.40.10">
    <property type="entry name" value="Tetratricopeptide repeat domain"/>
    <property type="match status" value="2"/>
</dbReference>
<dbReference type="GO" id="GO:0006355">
    <property type="term" value="P:regulation of DNA-templated transcription"/>
    <property type="evidence" value="ECO:0007669"/>
    <property type="project" value="InterPro"/>
</dbReference>
<protein>
    <submittedName>
        <fullName evidence="5">Predicted ATPase</fullName>
    </submittedName>
</protein>
<dbReference type="GO" id="GO:0003677">
    <property type="term" value="F:DNA binding"/>
    <property type="evidence" value="ECO:0007669"/>
    <property type="project" value="UniProtKB-UniRule"/>
</dbReference>
<dbReference type="CDD" id="cd15831">
    <property type="entry name" value="BTAD"/>
    <property type="match status" value="1"/>
</dbReference>
<accession>A0A285KBW1</accession>
<keyword evidence="6" id="KW-1185">Reference proteome</keyword>
<dbReference type="PRINTS" id="PR00364">
    <property type="entry name" value="DISEASERSIST"/>
</dbReference>
<evidence type="ECO:0000256" key="2">
    <source>
        <dbReference type="ARBA" id="ARBA00023125"/>
    </source>
</evidence>
<dbReference type="AlphaFoldDB" id="A0A285KBW1"/>
<dbReference type="InterPro" id="IPR001867">
    <property type="entry name" value="OmpR/PhoB-type_DNA-bd"/>
</dbReference>
<evidence type="ECO:0000313" key="6">
    <source>
        <dbReference type="Proteomes" id="UP000219612"/>
    </source>
</evidence>
<dbReference type="SUPFAM" id="SSF48452">
    <property type="entry name" value="TPR-like"/>
    <property type="match status" value="2"/>
</dbReference>
<dbReference type="InterPro" id="IPR027417">
    <property type="entry name" value="P-loop_NTPase"/>
</dbReference>
<gene>
    <name evidence="5" type="ORF">SAMN05421748_1375</name>
</gene>
<dbReference type="Pfam" id="PF00486">
    <property type="entry name" value="Trans_reg_C"/>
    <property type="match status" value="1"/>
</dbReference>
<dbReference type="InterPro" id="IPR005158">
    <property type="entry name" value="BTAD"/>
</dbReference>
<dbReference type="SUPFAM" id="SSF52540">
    <property type="entry name" value="P-loop containing nucleoside triphosphate hydrolases"/>
    <property type="match status" value="1"/>
</dbReference>
<dbReference type="InterPro" id="IPR036388">
    <property type="entry name" value="WH-like_DNA-bd_sf"/>
</dbReference>
<dbReference type="SMART" id="SM00862">
    <property type="entry name" value="Trans_reg_C"/>
    <property type="match status" value="1"/>
</dbReference>
<dbReference type="SUPFAM" id="SSF46894">
    <property type="entry name" value="C-terminal effector domain of the bipartite response regulators"/>
    <property type="match status" value="1"/>
</dbReference>
<dbReference type="InterPro" id="IPR016032">
    <property type="entry name" value="Sig_transdc_resp-reg_C-effctor"/>
</dbReference>
<dbReference type="GO" id="GO:0000160">
    <property type="term" value="P:phosphorelay signal transduction system"/>
    <property type="evidence" value="ECO:0007669"/>
    <property type="project" value="InterPro"/>
</dbReference>
<evidence type="ECO:0000259" key="4">
    <source>
        <dbReference type="PROSITE" id="PS51755"/>
    </source>
</evidence>
<reference evidence="5 6" key="1">
    <citation type="submission" date="2017-09" db="EMBL/GenBank/DDBJ databases">
        <authorList>
            <person name="Ehlers B."/>
            <person name="Leendertz F.H."/>
        </authorList>
    </citation>
    <scope>NUCLEOTIDE SEQUENCE [LARGE SCALE GENOMIC DNA]</scope>
    <source>
        <strain evidence="5 6">CGMCC 4.6857</strain>
    </source>
</reference>
<evidence type="ECO:0000256" key="3">
    <source>
        <dbReference type="PROSITE-ProRule" id="PRU01091"/>
    </source>
</evidence>
<dbReference type="PANTHER" id="PTHR47691">
    <property type="entry name" value="REGULATOR-RELATED"/>
    <property type="match status" value="1"/>
</dbReference>
<sequence length="936" mass="99650">MRYGILGPVRAERDDGTPVRAGGARLRALLALLLLEAGRPVPVERLIDALWGGDPPAGALNAVQSNVSRLRQDLPIEYDGAGYRLAIDPDEVDAHRFERLATEGRQALTSGDPTRAAALLREALSLWRGETPIDVRGSAADRLVEMRRRAVEDRVDADPSPADEHELRALIGADPLRERSWALLMRVQALAGRDAEALSTYEKARTVLAEELGTDPSAELKAAHLRVLRGAPRRALPAQLTTFVGRQGELSDVGRALRRARLVTLLGPGGAGKTRLAVEAATRTTGEVHFVELAATTGPDVPRTVLDALGLRDTGLRARESVARPGAADRLVAALSTRDVLLVLDNCEHVVGAAAALVGRLLAGCAGVRVLATSREPLGLTGEVLCPVSGLAPDAAVRLFADRAGDVVAGFRAGPADRDAVERICRTLDGLPLAVELAAARLAVLPLDELARRVADRFAVLSRGSRTAAERHRTLRAVVAWSWDLLTGPERILARRLTVFRGGWTLEAAERVCGGTLDLLHDLVAKSLVERDGARYRMLETIRAFCAEQVIETDLGQAHAAYFLDLARTADAHLRGADQLTWLARLDADRDNLHAALRDGEPATALRLVAALTFYWWLRGSRGEAAALSTELLDKIGPEPPGGLREEYVLATLNAELAGARPPSGHSQRYLAALTAPPRQPFLLYLAAITAGPPPEATGRVTELHAELSKRLIGHPWSEALAAIGGGWMKMLFDPESDPAGAEAGFLGALGGFRELGDRWGMMLAQSGLAELAAWRGDHAAALAPMDAAMRLAGELGSVLDEAEVLRSRAEAHLLAGDLGAAAADFERSAERARACGAPELIAAARLGLGRIALLHGDHATARRLCESALRDCPAGWYTADGVRMTILVTLGRVAATAGDKAEAERWFRQVSTIAAGPDGLRAMADAQAGLDALGR</sequence>
<name>A0A285KBW1_9ACTN</name>
<dbReference type="Gene3D" id="1.10.10.10">
    <property type="entry name" value="Winged helix-like DNA-binding domain superfamily/Winged helix DNA-binding domain"/>
    <property type="match status" value="1"/>
</dbReference>
<evidence type="ECO:0000313" key="5">
    <source>
        <dbReference type="EMBL" id="SNY70058.1"/>
    </source>
</evidence>
<evidence type="ECO:0000256" key="1">
    <source>
        <dbReference type="ARBA" id="ARBA00005820"/>
    </source>
</evidence>
<dbReference type="PANTHER" id="PTHR47691:SF3">
    <property type="entry name" value="HTH-TYPE TRANSCRIPTIONAL REGULATOR RV0890C-RELATED"/>
    <property type="match status" value="1"/>
</dbReference>
<dbReference type="RefSeq" id="WP_097328323.1">
    <property type="nucleotide sequence ID" value="NZ_OBDY01000037.1"/>
</dbReference>
<dbReference type="GO" id="GO:0043531">
    <property type="term" value="F:ADP binding"/>
    <property type="evidence" value="ECO:0007669"/>
    <property type="project" value="InterPro"/>
</dbReference>
<dbReference type="Pfam" id="PF03704">
    <property type="entry name" value="BTAD"/>
    <property type="match status" value="1"/>
</dbReference>
<dbReference type="Proteomes" id="UP000219612">
    <property type="component" value="Unassembled WGS sequence"/>
</dbReference>
<dbReference type="SMART" id="SM01043">
    <property type="entry name" value="BTAD"/>
    <property type="match status" value="1"/>
</dbReference>
<comment type="similarity">
    <text evidence="1">Belongs to the AfsR/DnrI/RedD regulatory family.</text>
</comment>